<accession>X0W284</accession>
<dbReference type="AlphaFoldDB" id="X0W284"/>
<protein>
    <submittedName>
        <fullName evidence="1">Uncharacterized protein</fullName>
    </submittedName>
</protein>
<gene>
    <name evidence="1" type="ORF">S01H1_60948</name>
</gene>
<sequence>MNAETVKYLNRASRDLGPWLAQDNPNDVLGDIRRLDPEATVTRGDVAEYLATHGYTV</sequence>
<dbReference type="EMBL" id="BARS01039935">
    <property type="protein sequence ID" value="GAG24655.1"/>
    <property type="molecule type" value="Genomic_DNA"/>
</dbReference>
<proteinExistence type="predicted"/>
<name>X0W284_9ZZZZ</name>
<evidence type="ECO:0000313" key="1">
    <source>
        <dbReference type="EMBL" id="GAG24655.1"/>
    </source>
</evidence>
<organism evidence="1">
    <name type="scientific">marine sediment metagenome</name>
    <dbReference type="NCBI Taxonomy" id="412755"/>
    <lineage>
        <taxon>unclassified sequences</taxon>
        <taxon>metagenomes</taxon>
        <taxon>ecological metagenomes</taxon>
    </lineage>
</organism>
<comment type="caution">
    <text evidence="1">The sequence shown here is derived from an EMBL/GenBank/DDBJ whole genome shotgun (WGS) entry which is preliminary data.</text>
</comment>
<reference evidence="1" key="1">
    <citation type="journal article" date="2014" name="Front. Microbiol.">
        <title>High frequency of phylogenetically diverse reductive dehalogenase-homologous genes in deep subseafloor sedimentary metagenomes.</title>
        <authorList>
            <person name="Kawai M."/>
            <person name="Futagami T."/>
            <person name="Toyoda A."/>
            <person name="Takaki Y."/>
            <person name="Nishi S."/>
            <person name="Hori S."/>
            <person name="Arai W."/>
            <person name="Tsubouchi T."/>
            <person name="Morono Y."/>
            <person name="Uchiyama I."/>
            <person name="Ito T."/>
            <person name="Fujiyama A."/>
            <person name="Inagaki F."/>
            <person name="Takami H."/>
        </authorList>
    </citation>
    <scope>NUCLEOTIDE SEQUENCE</scope>
    <source>
        <strain evidence="1">Expedition CK06-06</strain>
    </source>
</reference>